<keyword evidence="10" id="KW-1185">Reference proteome</keyword>
<dbReference type="InterPro" id="IPR010255">
    <property type="entry name" value="Haem_peroxidase_sf"/>
</dbReference>
<comment type="subcellular location">
    <subcellularLocation>
        <location evidence="2">Secreted</location>
    </subcellularLocation>
</comment>
<evidence type="ECO:0000313" key="10">
    <source>
        <dbReference type="Proteomes" id="UP000031036"/>
    </source>
</evidence>
<evidence type="ECO:0000256" key="4">
    <source>
        <dbReference type="ARBA" id="ARBA00022525"/>
    </source>
</evidence>
<dbReference type="InterPro" id="IPR037120">
    <property type="entry name" value="Haem_peroxidase_sf_animal"/>
</dbReference>
<dbReference type="PROSITE" id="PS50292">
    <property type="entry name" value="PEROXIDASE_3"/>
    <property type="match status" value="2"/>
</dbReference>
<protein>
    <recommendedName>
        <fullName evidence="3">peroxidase</fullName>
        <ecNumber evidence="3">1.11.1.7</ecNumber>
    </recommendedName>
</protein>
<dbReference type="STRING" id="6265.A0A0B2VBM2"/>
<dbReference type="SUPFAM" id="SSF48113">
    <property type="entry name" value="Heme-dependent peroxidases"/>
    <property type="match status" value="3"/>
</dbReference>
<dbReference type="CDD" id="cd09823">
    <property type="entry name" value="peroxinectin_like"/>
    <property type="match status" value="2"/>
</dbReference>
<dbReference type="GO" id="GO:0005576">
    <property type="term" value="C:extracellular region"/>
    <property type="evidence" value="ECO:0007669"/>
    <property type="project" value="UniProtKB-SubCell"/>
</dbReference>
<evidence type="ECO:0000256" key="6">
    <source>
        <dbReference type="ARBA" id="ARBA00022723"/>
    </source>
</evidence>
<dbReference type="Pfam" id="PF03098">
    <property type="entry name" value="An_peroxidase"/>
    <property type="match status" value="3"/>
</dbReference>
<keyword evidence="7" id="KW-0732">Signal</keyword>
<evidence type="ECO:0000256" key="2">
    <source>
        <dbReference type="ARBA" id="ARBA00004613"/>
    </source>
</evidence>
<dbReference type="EMBL" id="JPKZ01002011">
    <property type="protein sequence ID" value="KHN78837.1"/>
    <property type="molecule type" value="Genomic_DNA"/>
</dbReference>
<dbReference type="GO" id="GO:0140825">
    <property type="term" value="F:lactoperoxidase activity"/>
    <property type="evidence" value="ECO:0007669"/>
    <property type="project" value="UniProtKB-EC"/>
</dbReference>
<dbReference type="OMA" id="PHFANAF"/>
<evidence type="ECO:0000256" key="1">
    <source>
        <dbReference type="ARBA" id="ARBA00000189"/>
    </source>
</evidence>
<dbReference type="GO" id="GO:0020037">
    <property type="term" value="F:heme binding"/>
    <property type="evidence" value="ECO:0007669"/>
    <property type="project" value="InterPro"/>
</dbReference>
<organism evidence="9 10">
    <name type="scientific">Toxocara canis</name>
    <name type="common">Canine roundworm</name>
    <dbReference type="NCBI Taxonomy" id="6265"/>
    <lineage>
        <taxon>Eukaryota</taxon>
        <taxon>Metazoa</taxon>
        <taxon>Ecdysozoa</taxon>
        <taxon>Nematoda</taxon>
        <taxon>Chromadorea</taxon>
        <taxon>Rhabditida</taxon>
        <taxon>Spirurina</taxon>
        <taxon>Ascaridomorpha</taxon>
        <taxon>Ascaridoidea</taxon>
        <taxon>Toxocaridae</taxon>
        <taxon>Toxocara</taxon>
    </lineage>
</organism>
<accession>A0A0B2VBM2</accession>
<gene>
    <name evidence="9" type="primary">Pxt</name>
    <name evidence="9" type="ORF">Tcan_15766</name>
</gene>
<dbReference type="Gene3D" id="1.10.640.10">
    <property type="entry name" value="Haem peroxidase domain superfamily, animal type"/>
    <property type="match status" value="4"/>
</dbReference>
<dbReference type="GO" id="GO:0046872">
    <property type="term" value="F:metal ion binding"/>
    <property type="evidence" value="ECO:0007669"/>
    <property type="project" value="UniProtKB-KW"/>
</dbReference>
<dbReference type="FunFam" id="1.10.640.10:FF:000003">
    <property type="entry name" value="chorion peroxidase"/>
    <property type="match status" value="1"/>
</dbReference>
<keyword evidence="8" id="KW-1015">Disulfide bond</keyword>
<evidence type="ECO:0000256" key="5">
    <source>
        <dbReference type="ARBA" id="ARBA00022559"/>
    </source>
</evidence>
<dbReference type="PANTHER" id="PTHR11475">
    <property type="entry name" value="OXIDASE/PEROXIDASE"/>
    <property type="match status" value="1"/>
</dbReference>
<dbReference type="GO" id="GO:0006979">
    <property type="term" value="P:response to oxidative stress"/>
    <property type="evidence" value="ECO:0007669"/>
    <property type="project" value="InterPro"/>
</dbReference>
<evidence type="ECO:0000256" key="7">
    <source>
        <dbReference type="ARBA" id="ARBA00022729"/>
    </source>
</evidence>
<reference evidence="9 10" key="1">
    <citation type="submission" date="2014-11" db="EMBL/GenBank/DDBJ databases">
        <title>Genetic blueprint of the zoonotic pathogen Toxocara canis.</title>
        <authorList>
            <person name="Zhu X.-Q."/>
            <person name="Korhonen P.K."/>
            <person name="Cai H."/>
            <person name="Young N.D."/>
            <person name="Nejsum P."/>
            <person name="von Samson-Himmelstjerna G."/>
            <person name="Boag P.R."/>
            <person name="Tan P."/>
            <person name="Li Q."/>
            <person name="Min J."/>
            <person name="Yang Y."/>
            <person name="Wang X."/>
            <person name="Fang X."/>
            <person name="Hall R.S."/>
            <person name="Hofmann A."/>
            <person name="Sternberg P.W."/>
            <person name="Jex A.R."/>
            <person name="Gasser R.B."/>
        </authorList>
    </citation>
    <scope>NUCLEOTIDE SEQUENCE [LARGE SCALE GENOMIC DNA]</scope>
    <source>
        <strain evidence="9">PN_DK_2014</strain>
    </source>
</reference>
<dbReference type="EC" id="1.11.1.7" evidence="3"/>
<proteinExistence type="predicted"/>
<evidence type="ECO:0000256" key="3">
    <source>
        <dbReference type="ARBA" id="ARBA00012313"/>
    </source>
</evidence>
<comment type="catalytic activity">
    <reaction evidence="1">
        <text>2 a phenolic donor + H2O2 = 2 a phenolic radical donor + 2 H2O</text>
        <dbReference type="Rhea" id="RHEA:56136"/>
        <dbReference type="ChEBI" id="CHEBI:15377"/>
        <dbReference type="ChEBI" id="CHEBI:16240"/>
        <dbReference type="ChEBI" id="CHEBI:139520"/>
        <dbReference type="ChEBI" id="CHEBI:139521"/>
        <dbReference type="EC" id="1.11.1.7"/>
    </reaction>
</comment>
<name>A0A0B2VBM2_TOXCA</name>
<keyword evidence="5 9" id="KW-0575">Peroxidase</keyword>
<dbReference type="Proteomes" id="UP000031036">
    <property type="component" value="Unassembled WGS sequence"/>
</dbReference>
<keyword evidence="6" id="KW-0479">Metal-binding</keyword>
<evidence type="ECO:0000256" key="8">
    <source>
        <dbReference type="ARBA" id="ARBA00023157"/>
    </source>
</evidence>
<sequence length="1521" mass="170293">MDLFSVAINFLIRKRTKVARQKRFLQSFIPGSLMRAAYFVPFLFICLIPLTTCSIKCKGADCLLNVFDNNNAIKKGPRVSSKRIVEPFPSSDAAILLPSTDAFTNAFEEAHKSIDMLFRDTEPMLVTSINPLDQMKIPTMFWGAHTQSDSTAHQRSFAALVAVAASQKLQREGVALSDFSSRIIADIERFCPLKPTECPSSKFRTIDGTCNNVKRPSWGANYAPMQRLIKPAYSDGISDIRVSVVDESPLPNVRLLSNSLFGESDQKPLKVNMLVTHWAHFVYTDMVHIGSVQLSQGVALSDFSSRIIADIERFCPLKPTECPSSKFRTIDGTCNNVKRPSWGANYAPMQRLIKPAYSDGISDIRVSVVDESPLPNVRLLSNSLFGESDQKPLKVNMLVTHWAHFVYTDMVHIGSVQLSQGGRHIPLPCCSSEPLHPECLPVIVDADDPRYGGFLNCMPYARTTLAPRQFCALGPREQANQATSYLDASVIYGSTPNRGSVLRTFRDGQLLTSVESINGKMPPTSKIIDSMLTASSACASNGGKICFMSGTEHVNFLPSVTTLHTIWIRQHNRIAASLLAINPKWTDEQLFEESRRIVAAQLQHITYNEFLPIVVGRENWMKYGLQSEPFGFGDSYSLDVDASIINSYAAVVGQFFYTIFGSRMAQYDVHGVRMLDRPLNEYFNDPASLYFNDRIEGVFRYLLRESIHRPGLHMTDEFRDKLFKGVGNLGLDLAALILQTGRDHGVPPYTVWRQYCGGGKVNTWDDLIDDVVGGAETIRRLARCFKSVEDVDLFILGLAEKPLHGALVGATFSCIMSLQFQKTKRGDRFWYENDLSPSGFTEEQLTEIKKTTMAQVICDNTEYMERIQPMAFQAIDAYDNYPLLCNSSLLAGPDFSKWRDDAPKLEMPITTASVEKALALGKLEVEERRKKEERNIRRNQQDFKSGDPLLSYGKMMRAKREALEVAKVSDVLLQTTKILMSGGGLDNGEKLPLQLDISTLQRLLPQIDVSTFVGNFTAFLGPGGSVDKCLPKNLPCDHTTPYRTASGWCNNLRNPHFANAFGPLLHLLPPAYEDGNKLTSYIDGSAIYGSTDCEAAELRLFEGGRLNSTNLGSHNREALPQGDQEQDCRSAPIHPCFVAGDERNSHQPALTTIHNIFLREHNRIARQLVLLNPFWDDEKLYQEARRIVGAEIQHIAYNEFVPKLIGNSFMAKYGLVPLKDGYFSGYDPTCDASISHPFATAAFRFGHTLVRRFFSRLDAFYRNRTTPVDLVENFNNVEAVYDAQRGGIDSIVIGLLGEPSMQFDRHITSALRNHLFGRRGQPLSGMDLVSLNILRARDHGVQPYNAFRELCGLHRAHSFEDLSTEMDESAISALRSIYLNVDDIDLFPGLLSERPMKGALMPPTMACIIAEQFQRTKKCDRFFYENNLAETKFTKAVCYIGKEEIPRGRTKRRSPCQSCTCTANGPKCSAITVGNCEKLLEMFMFADILEWDSISEDGLCETDYEKNDEAFVENIGPNKFA</sequence>
<dbReference type="OrthoDB" id="823504at2759"/>
<keyword evidence="5 9" id="KW-0560">Oxidoreductase</keyword>
<dbReference type="FunFam" id="1.10.640.10:FF:000007">
    <property type="entry name" value="Peroxidase mlt-7"/>
    <property type="match status" value="1"/>
</dbReference>
<dbReference type="PANTHER" id="PTHR11475:SF134">
    <property type="entry name" value="LD42267P"/>
    <property type="match status" value="1"/>
</dbReference>
<dbReference type="PRINTS" id="PR00457">
    <property type="entry name" value="ANPEROXIDASE"/>
</dbReference>
<comment type="caution">
    <text evidence="9">The sequence shown here is derived from an EMBL/GenBank/DDBJ whole genome shotgun (WGS) entry which is preliminary data.</text>
</comment>
<dbReference type="InterPro" id="IPR019791">
    <property type="entry name" value="Haem_peroxidase_animal"/>
</dbReference>
<evidence type="ECO:0000313" key="9">
    <source>
        <dbReference type="EMBL" id="KHN78837.1"/>
    </source>
</evidence>
<keyword evidence="4" id="KW-0964">Secreted</keyword>